<reference evidence="1 2" key="1">
    <citation type="journal article" date="2021" name="BMC Genomics">
        <title>Datura genome reveals duplications of psychoactive alkaloid biosynthetic genes and high mutation rate following tissue culture.</title>
        <authorList>
            <person name="Rajewski A."/>
            <person name="Carter-House D."/>
            <person name="Stajich J."/>
            <person name="Litt A."/>
        </authorList>
    </citation>
    <scope>NUCLEOTIDE SEQUENCE [LARGE SCALE GENOMIC DNA]</scope>
    <source>
        <strain evidence="1">AR-01</strain>
    </source>
</reference>
<evidence type="ECO:0000313" key="1">
    <source>
        <dbReference type="EMBL" id="MCD7451374.1"/>
    </source>
</evidence>
<feature type="non-terminal residue" evidence="1">
    <location>
        <position position="1"/>
    </location>
</feature>
<keyword evidence="2" id="KW-1185">Reference proteome</keyword>
<proteinExistence type="predicted"/>
<feature type="non-terminal residue" evidence="1">
    <location>
        <position position="80"/>
    </location>
</feature>
<dbReference type="Proteomes" id="UP000823775">
    <property type="component" value="Unassembled WGS sequence"/>
</dbReference>
<sequence>VTLCHVERYSQARNDIRCRSHLGPRLGDRMIYVTIEDANLKDQNEYWKSTFIGCVIGGTSYMRSMEAYVMKSWNMTSKSQ</sequence>
<protein>
    <submittedName>
        <fullName evidence="1">Uncharacterized protein</fullName>
    </submittedName>
</protein>
<comment type="caution">
    <text evidence="1">The sequence shown here is derived from an EMBL/GenBank/DDBJ whole genome shotgun (WGS) entry which is preliminary data.</text>
</comment>
<organism evidence="1 2">
    <name type="scientific">Datura stramonium</name>
    <name type="common">Jimsonweed</name>
    <name type="synonym">Common thornapple</name>
    <dbReference type="NCBI Taxonomy" id="4076"/>
    <lineage>
        <taxon>Eukaryota</taxon>
        <taxon>Viridiplantae</taxon>
        <taxon>Streptophyta</taxon>
        <taxon>Embryophyta</taxon>
        <taxon>Tracheophyta</taxon>
        <taxon>Spermatophyta</taxon>
        <taxon>Magnoliopsida</taxon>
        <taxon>eudicotyledons</taxon>
        <taxon>Gunneridae</taxon>
        <taxon>Pentapetalae</taxon>
        <taxon>asterids</taxon>
        <taxon>lamiids</taxon>
        <taxon>Solanales</taxon>
        <taxon>Solanaceae</taxon>
        <taxon>Solanoideae</taxon>
        <taxon>Datureae</taxon>
        <taxon>Datura</taxon>
    </lineage>
</organism>
<name>A0ABS8S0I8_DATST</name>
<evidence type="ECO:0000313" key="2">
    <source>
        <dbReference type="Proteomes" id="UP000823775"/>
    </source>
</evidence>
<dbReference type="EMBL" id="JACEIK010000165">
    <property type="protein sequence ID" value="MCD7451374.1"/>
    <property type="molecule type" value="Genomic_DNA"/>
</dbReference>
<gene>
    <name evidence="1" type="ORF">HAX54_011430</name>
</gene>
<accession>A0ABS8S0I8</accession>